<evidence type="ECO:0000313" key="2">
    <source>
        <dbReference type="Proteomes" id="UP000624041"/>
    </source>
</evidence>
<reference evidence="1" key="1">
    <citation type="journal article" date="2014" name="Int. J. Syst. Evol. Microbiol.">
        <title>Complete genome sequence of Corynebacterium casei LMG S-19264T (=DSM 44701T), isolated from a smear-ripened cheese.</title>
        <authorList>
            <consortium name="US DOE Joint Genome Institute (JGI-PGF)"/>
            <person name="Walter F."/>
            <person name="Albersmeier A."/>
            <person name="Kalinowski J."/>
            <person name="Ruckert C."/>
        </authorList>
    </citation>
    <scope>NUCLEOTIDE SEQUENCE</scope>
    <source>
        <strain evidence="1">JCM 17251</strain>
    </source>
</reference>
<organism evidence="1 2">
    <name type="scientific">Oceanobacillus indicireducens</name>
    <dbReference type="NCBI Taxonomy" id="1004261"/>
    <lineage>
        <taxon>Bacteria</taxon>
        <taxon>Bacillati</taxon>
        <taxon>Bacillota</taxon>
        <taxon>Bacilli</taxon>
        <taxon>Bacillales</taxon>
        <taxon>Bacillaceae</taxon>
        <taxon>Oceanobacillus</taxon>
    </lineage>
</organism>
<keyword evidence="2" id="KW-1185">Reference proteome</keyword>
<accession>A0A917Y5J2</accession>
<protein>
    <submittedName>
        <fullName evidence="1">Uncharacterized protein</fullName>
    </submittedName>
</protein>
<dbReference type="Proteomes" id="UP000624041">
    <property type="component" value="Unassembled WGS sequence"/>
</dbReference>
<proteinExistence type="predicted"/>
<evidence type="ECO:0000313" key="1">
    <source>
        <dbReference type="EMBL" id="GGN67351.1"/>
    </source>
</evidence>
<dbReference type="AlphaFoldDB" id="A0A917Y5J2"/>
<gene>
    <name evidence="1" type="ORF">GCM10007971_38150</name>
</gene>
<name>A0A917Y5J2_9BACI</name>
<dbReference type="EMBL" id="BMOS01000058">
    <property type="protein sequence ID" value="GGN67351.1"/>
    <property type="molecule type" value="Genomic_DNA"/>
</dbReference>
<reference evidence="1" key="2">
    <citation type="submission" date="2020-09" db="EMBL/GenBank/DDBJ databases">
        <authorList>
            <person name="Sun Q."/>
            <person name="Ohkuma M."/>
        </authorList>
    </citation>
    <scope>NUCLEOTIDE SEQUENCE</scope>
    <source>
        <strain evidence="1">JCM 17251</strain>
    </source>
</reference>
<sequence>MQLKSIIPFIFIYKCVFNKEDEKDRGRLRLKRPVATSTLVRPVRPKFEAAKLSAPECTLVGT</sequence>
<comment type="caution">
    <text evidence="1">The sequence shown here is derived from an EMBL/GenBank/DDBJ whole genome shotgun (WGS) entry which is preliminary data.</text>
</comment>